<reference evidence="1 2" key="1">
    <citation type="journal article" date="2016" name="Sci. Rep.">
        <title>Metabolic traits of an uncultured archaeal lineage -MSBL1- from brine pools of the Red Sea.</title>
        <authorList>
            <person name="Mwirichia R."/>
            <person name="Alam I."/>
            <person name="Rashid M."/>
            <person name="Vinu M."/>
            <person name="Ba-Alawi W."/>
            <person name="Anthony Kamau A."/>
            <person name="Kamanda Ngugi D."/>
            <person name="Goker M."/>
            <person name="Klenk H.P."/>
            <person name="Bajic V."/>
            <person name="Stingl U."/>
        </authorList>
    </citation>
    <scope>NUCLEOTIDE SEQUENCE [LARGE SCALE GENOMIC DNA]</scope>
    <source>
        <strain evidence="1">SCGC-AAA259D18</strain>
    </source>
</reference>
<dbReference type="EMBL" id="LHXM01000039">
    <property type="protein sequence ID" value="KXA91029.1"/>
    <property type="molecule type" value="Genomic_DNA"/>
</dbReference>
<dbReference type="Proteomes" id="UP000070195">
    <property type="component" value="Unassembled WGS sequence"/>
</dbReference>
<sequence>MAEGESSAVDMPRLFNVFDIPEIKSVRAVSSLRQKVDLEKVWNRINRVQKINTSGKDVAKYEVGKGQYLMLFPSGYLQIFAPDEEGVRKVLENFRDELYGAGLLR</sequence>
<keyword evidence="2" id="KW-1185">Reference proteome</keyword>
<proteinExistence type="predicted"/>
<comment type="caution">
    <text evidence="1">The sequence shown here is derived from an EMBL/GenBank/DDBJ whole genome shotgun (WGS) entry which is preliminary data.</text>
</comment>
<organism evidence="1 2">
    <name type="scientific">candidate division MSBL1 archaeon SCGC-AAA259D18</name>
    <dbReference type="NCBI Taxonomy" id="1698262"/>
    <lineage>
        <taxon>Archaea</taxon>
        <taxon>Methanobacteriati</taxon>
        <taxon>Methanobacteriota</taxon>
        <taxon>candidate division MSBL1</taxon>
    </lineage>
</organism>
<protein>
    <submittedName>
        <fullName evidence="1">Uncharacterized protein</fullName>
    </submittedName>
</protein>
<evidence type="ECO:0000313" key="1">
    <source>
        <dbReference type="EMBL" id="KXA91029.1"/>
    </source>
</evidence>
<dbReference type="AlphaFoldDB" id="A0A133UA27"/>
<evidence type="ECO:0000313" key="2">
    <source>
        <dbReference type="Proteomes" id="UP000070195"/>
    </source>
</evidence>
<accession>A0A133UA27</accession>
<name>A0A133UA27_9EURY</name>
<gene>
    <name evidence="1" type="ORF">AKJ63_01990</name>
</gene>